<evidence type="ECO:0000313" key="2">
    <source>
        <dbReference type="EMBL" id="KAK7494893.1"/>
    </source>
</evidence>
<proteinExistence type="predicted"/>
<feature type="region of interest" description="Disordered" evidence="1">
    <location>
        <begin position="80"/>
        <end position="122"/>
    </location>
</feature>
<keyword evidence="3" id="KW-1185">Reference proteome</keyword>
<reference evidence="2 3" key="1">
    <citation type="journal article" date="2023" name="Sci. Data">
        <title>Genome assembly of the Korean intertidal mud-creeper Batillaria attramentaria.</title>
        <authorList>
            <person name="Patra A.K."/>
            <person name="Ho P.T."/>
            <person name="Jun S."/>
            <person name="Lee S.J."/>
            <person name="Kim Y."/>
            <person name="Won Y.J."/>
        </authorList>
    </citation>
    <scope>NUCLEOTIDE SEQUENCE [LARGE SCALE GENOMIC DNA]</scope>
    <source>
        <strain evidence="2">Wonlab-2016</strain>
    </source>
</reference>
<dbReference type="Proteomes" id="UP001519460">
    <property type="component" value="Unassembled WGS sequence"/>
</dbReference>
<dbReference type="AlphaFoldDB" id="A0ABD0L6E4"/>
<comment type="caution">
    <text evidence="2">The sequence shown here is derived from an EMBL/GenBank/DDBJ whole genome shotgun (WGS) entry which is preliminary data.</text>
</comment>
<protein>
    <submittedName>
        <fullName evidence="2">Uncharacterized protein</fullName>
    </submittedName>
</protein>
<gene>
    <name evidence="2" type="ORF">BaRGS_00013772</name>
</gene>
<evidence type="ECO:0000256" key="1">
    <source>
        <dbReference type="SAM" id="MobiDB-lite"/>
    </source>
</evidence>
<name>A0ABD0L6E4_9CAEN</name>
<feature type="compositionally biased region" description="Basic and acidic residues" evidence="1">
    <location>
        <begin position="86"/>
        <end position="102"/>
    </location>
</feature>
<accession>A0ABD0L6E4</accession>
<dbReference type="EMBL" id="JACVVK020000079">
    <property type="protein sequence ID" value="KAK7494893.1"/>
    <property type="molecule type" value="Genomic_DNA"/>
</dbReference>
<evidence type="ECO:0000313" key="3">
    <source>
        <dbReference type="Proteomes" id="UP001519460"/>
    </source>
</evidence>
<organism evidence="2 3">
    <name type="scientific">Batillaria attramentaria</name>
    <dbReference type="NCBI Taxonomy" id="370345"/>
    <lineage>
        <taxon>Eukaryota</taxon>
        <taxon>Metazoa</taxon>
        <taxon>Spiralia</taxon>
        <taxon>Lophotrochozoa</taxon>
        <taxon>Mollusca</taxon>
        <taxon>Gastropoda</taxon>
        <taxon>Caenogastropoda</taxon>
        <taxon>Sorbeoconcha</taxon>
        <taxon>Cerithioidea</taxon>
        <taxon>Batillariidae</taxon>
        <taxon>Batillaria</taxon>
    </lineage>
</organism>
<sequence>MYSLLRVCRTNPAFHSHLWVCWATCVDNKRKSGPNFPPSQRPSCGKKKHHARREQYSIYDLHTANRFCFSAGAPLAPNQCKRKLKGGGDGKKREREKREVLARMKNGPSGPHQTVQAGNRSLGKHLCTRPFWKESEGKRRLSSRV</sequence>